<dbReference type="Proteomes" id="UP001075354">
    <property type="component" value="Chromosome 3"/>
</dbReference>
<keyword evidence="3" id="KW-0813">Transport</keyword>
<evidence type="ECO:0000313" key="11">
    <source>
        <dbReference type="EMBL" id="KAJ1529929.1"/>
    </source>
</evidence>
<comment type="similarity">
    <text evidence="2">Belongs to the nucleotide-sugar transporter family. SLC35B subfamily.</text>
</comment>
<comment type="subcellular location">
    <subcellularLocation>
        <location evidence="1">Golgi apparatus membrane</location>
        <topology evidence="1">Multi-pass membrane protein</topology>
    </subcellularLocation>
</comment>
<dbReference type="PANTHER" id="PTHR10778">
    <property type="entry name" value="SOLUTE CARRIER FAMILY 35 MEMBER B"/>
    <property type="match status" value="1"/>
</dbReference>
<feature type="transmembrane region" description="Helical" evidence="10">
    <location>
        <begin position="89"/>
        <end position="109"/>
    </location>
</feature>
<dbReference type="InterPro" id="IPR013657">
    <property type="entry name" value="SCL35B1-4/HUT1"/>
</dbReference>
<evidence type="ECO:0000256" key="10">
    <source>
        <dbReference type="SAM" id="Phobius"/>
    </source>
</evidence>
<feature type="transmembrane region" description="Helical" evidence="10">
    <location>
        <begin position="327"/>
        <end position="344"/>
    </location>
</feature>
<evidence type="ECO:0000256" key="7">
    <source>
        <dbReference type="ARBA" id="ARBA00039669"/>
    </source>
</evidence>
<dbReference type="GO" id="GO:0000139">
    <property type="term" value="C:Golgi membrane"/>
    <property type="evidence" value="ECO:0007669"/>
    <property type="project" value="UniProtKB-SubCell"/>
</dbReference>
<dbReference type="GO" id="GO:0046964">
    <property type="term" value="F:3'-phosphoadenosine 5'-phosphosulfate transmembrane transporter activity"/>
    <property type="evidence" value="ECO:0007669"/>
    <property type="project" value="TreeGrafter"/>
</dbReference>
<dbReference type="GO" id="GO:0005789">
    <property type="term" value="C:endoplasmic reticulum membrane"/>
    <property type="evidence" value="ECO:0007669"/>
    <property type="project" value="TreeGrafter"/>
</dbReference>
<keyword evidence="4 10" id="KW-0812">Transmembrane</keyword>
<comment type="caution">
    <text evidence="11">The sequence shown here is derived from an EMBL/GenBank/DDBJ whole genome shotgun (WGS) entry which is preliminary data.</text>
</comment>
<feature type="transmembrane region" description="Helical" evidence="10">
    <location>
        <begin position="198"/>
        <end position="218"/>
    </location>
</feature>
<evidence type="ECO:0000256" key="5">
    <source>
        <dbReference type="ARBA" id="ARBA00022989"/>
    </source>
</evidence>
<dbReference type="AlphaFoldDB" id="A0AAV7Y1G5"/>
<keyword evidence="12" id="KW-1185">Reference proteome</keyword>
<evidence type="ECO:0000256" key="1">
    <source>
        <dbReference type="ARBA" id="ARBA00004653"/>
    </source>
</evidence>
<dbReference type="PANTHER" id="PTHR10778:SF8">
    <property type="entry name" value="ADENOSINE 3'-PHOSPHO 5'-PHOSPHOSULFATE TRANSPORTER 2"/>
    <property type="match status" value="1"/>
</dbReference>
<feature type="transmembrane region" description="Helical" evidence="10">
    <location>
        <begin position="121"/>
        <end position="143"/>
    </location>
</feature>
<evidence type="ECO:0000313" key="12">
    <source>
        <dbReference type="Proteomes" id="UP001075354"/>
    </source>
</evidence>
<dbReference type="EMBL" id="JAPTSV010000003">
    <property type="protein sequence ID" value="KAJ1529929.1"/>
    <property type="molecule type" value="Genomic_DNA"/>
</dbReference>
<feature type="transmembrane region" description="Helical" evidence="10">
    <location>
        <begin position="238"/>
        <end position="259"/>
    </location>
</feature>
<proteinExistence type="inferred from homology"/>
<accession>A0AAV7Y1G5</accession>
<sequence length="378" mass="42148">MFANKFADKMTSIAVEVKDESYDGGKQLKTSDGADQSGNNLKILWVDISNLSPINQFLVCCLSVFIFYLLYGYLQELLFTLDSLKSCGWYLTLIQFGYYSVFGVVEMKLRGIRERKIPLKTYFLLAFLTLGTMGFSNSSLQYLNYPTQVIFKCCKLIPVMVGGILIQRKVYGTLDFLAAICMCLGLTLFTLADSQISPVFSSIGVFMISCALLCDAAIGNVQEKSMKLFKASNAEVVLYSYFIGFVYLFVILIFSGNLLPSVGRCSQYPAFTYGYCFLFALTGYLGIQVVLILVRTSGALGAATVTTCRKAVSIVISFLFFAKPFTFQYLWSGLLVVLGIYLNICSKNKTLSQQLTTAPRKTLDWILNKHTPRTLQSV</sequence>
<evidence type="ECO:0000256" key="3">
    <source>
        <dbReference type="ARBA" id="ARBA00022448"/>
    </source>
</evidence>
<dbReference type="Pfam" id="PF08449">
    <property type="entry name" value="UAA"/>
    <property type="match status" value="1"/>
</dbReference>
<gene>
    <name evidence="11" type="ORF">ONE63_006657</name>
</gene>
<feature type="transmembrane region" description="Helical" evidence="10">
    <location>
        <begin position="57"/>
        <end position="74"/>
    </location>
</feature>
<evidence type="ECO:0000256" key="9">
    <source>
        <dbReference type="ARBA" id="ARBA00042729"/>
    </source>
</evidence>
<keyword evidence="6 10" id="KW-0472">Membrane</keyword>
<feature type="transmembrane region" description="Helical" evidence="10">
    <location>
        <begin position="271"/>
        <end position="293"/>
    </location>
</feature>
<feature type="transmembrane region" description="Helical" evidence="10">
    <location>
        <begin position="173"/>
        <end position="192"/>
    </location>
</feature>
<organism evidence="11 12">
    <name type="scientific">Megalurothrips usitatus</name>
    <name type="common">bean blossom thrips</name>
    <dbReference type="NCBI Taxonomy" id="439358"/>
    <lineage>
        <taxon>Eukaryota</taxon>
        <taxon>Metazoa</taxon>
        <taxon>Ecdysozoa</taxon>
        <taxon>Arthropoda</taxon>
        <taxon>Hexapoda</taxon>
        <taxon>Insecta</taxon>
        <taxon>Pterygota</taxon>
        <taxon>Neoptera</taxon>
        <taxon>Paraneoptera</taxon>
        <taxon>Thysanoptera</taxon>
        <taxon>Terebrantia</taxon>
        <taxon>Thripoidea</taxon>
        <taxon>Thripidae</taxon>
        <taxon>Megalurothrips</taxon>
    </lineage>
</organism>
<protein>
    <recommendedName>
        <fullName evidence="7">Adenosine 3'-phospho 5'-phosphosulfate transporter 2</fullName>
    </recommendedName>
    <alternativeName>
        <fullName evidence="8">PAPS transporter 2</fullName>
    </alternativeName>
    <alternativeName>
        <fullName evidence="9">Solute carrier family 35 member B3 homolog</fullName>
    </alternativeName>
</protein>
<evidence type="ECO:0000256" key="8">
    <source>
        <dbReference type="ARBA" id="ARBA00041866"/>
    </source>
</evidence>
<name>A0AAV7Y1G5_9NEOP</name>
<evidence type="ECO:0000256" key="6">
    <source>
        <dbReference type="ARBA" id="ARBA00023136"/>
    </source>
</evidence>
<evidence type="ECO:0000256" key="2">
    <source>
        <dbReference type="ARBA" id="ARBA00010694"/>
    </source>
</evidence>
<reference evidence="11" key="1">
    <citation type="submission" date="2022-12" db="EMBL/GenBank/DDBJ databases">
        <title>Chromosome-level genome assembly of the bean flower thrips Megalurothrips usitatus.</title>
        <authorList>
            <person name="Ma L."/>
            <person name="Liu Q."/>
            <person name="Li H."/>
            <person name="Cai W."/>
        </authorList>
    </citation>
    <scope>NUCLEOTIDE SEQUENCE</scope>
    <source>
        <strain evidence="11">Cailab_2022a</strain>
    </source>
</reference>
<evidence type="ECO:0000256" key="4">
    <source>
        <dbReference type="ARBA" id="ARBA00022692"/>
    </source>
</evidence>
<keyword evidence="5 10" id="KW-1133">Transmembrane helix</keyword>